<dbReference type="GO" id="GO:0051118">
    <property type="term" value="F:glucan endo-1,3-alpha-glucosidase activity"/>
    <property type="evidence" value="ECO:0007669"/>
    <property type="project" value="InterPro"/>
</dbReference>
<protein>
    <recommendedName>
        <fullName evidence="3">Glycoside hydrolase family 71 protein</fullName>
    </recommendedName>
</protein>
<dbReference type="OrthoDB" id="1046782at2759"/>
<sequence length="465" mass="50569">MAPRSRNCFRHFFTSSYSSQSVVVGGGDHEFEFGFNEEKKKVQHEPAQKYVFAHVVMGNTAHHTTDDWATDIKTAQTAGIDAFALNVATGDSNTPTQVANAFEAATTLGNSFKLFFSFDYLGGSGAWPATGDSSVASYLNQYGVSPAYFKYNGQVFASTFEGVNNAGDWTPGGPIRSAVQGIAGSIYFVPDYTSLGPAGFAAQLNNVQGAFSWDMWPAGPVNMTTESDLAWQQTLGSKAYMMGVSPWFFHSDANPIAWTWRGDDLWAQRWQQVLQVQPQFVEIVTWNDWGESSYIGPLVSTDEVPANSLKFVENMPHTDLLTLLPYYINQYKGIKTNATTDSMQYWYRTSPAAGGSVGGVLGNNPTQGQIEYSPNTLCEDKVFFTALLQSAADVHVQIGSSPVTSYAGSAGLNHWSQPFNGQNGNVTFSIVRNGQMVKSEVGTEITATSTLEGGLSNYNTWVGGF</sequence>
<evidence type="ECO:0008006" key="3">
    <source>
        <dbReference type="Google" id="ProtNLM"/>
    </source>
</evidence>
<evidence type="ECO:0000313" key="1">
    <source>
        <dbReference type="EMBL" id="KAJ8070471.1"/>
    </source>
</evidence>
<gene>
    <name evidence="1" type="ORF">OCU04_000845</name>
</gene>
<accession>A0A9X0DNT9</accession>
<reference evidence="1" key="1">
    <citation type="submission" date="2022-11" db="EMBL/GenBank/DDBJ databases">
        <title>Genome Resource of Sclerotinia nivalis Strain SnTB1, a Plant Pathogen Isolated from American Ginseng.</title>
        <authorList>
            <person name="Fan S."/>
        </authorList>
    </citation>
    <scope>NUCLEOTIDE SEQUENCE</scope>
    <source>
        <strain evidence="1">SnTB1</strain>
    </source>
</reference>
<dbReference type="Pfam" id="PF03659">
    <property type="entry name" value="Glyco_hydro_71"/>
    <property type="match status" value="1"/>
</dbReference>
<comment type="caution">
    <text evidence="1">The sequence shown here is derived from an EMBL/GenBank/DDBJ whole genome shotgun (WGS) entry which is preliminary data.</text>
</comment>
<dbReference type="AlphaFoldDB" id="A0A9X0DNT9"/>
<dbReference type="EMBL" id="JAPEIS010000001">
    <property type="protein sequence ID" value="KAJ8070471.1"/>
    <property type="molecule type" value="Genomic_DNA"/>
</dbReference>
<dbReference type="CDD" id="cd11577">
    <property type="entry name" value="GH71"/>
    <property type="match status" value="1"/>
</dbReference>
<dbReference type="InterPro" id="IPR005197">
    <property type="entry name" value="Glyco_hydro_71"/>
</dbReference>
<dbReference type="Gene3D" id="3.20.20.80">
    <property type="entry name" value="Glycosidases"/>
    <property type="match status" value="1"/>
</dbReference>
<name>A0A9X0DNT9_9HELO</name>
<keyword evidence="2" id="KW-1185">Reference proteome</keyword>
<dbReference type="Proteomes" id="UP001152300">
    <property type="component" value="Unassembled WGS sequence"/>
</dbReference>
<evidence type="ECO:0000313" key="2">
    <source>
        <dbReference type="Proteomes" id="UP001152300"/>
    </source>
</evidence>
<organism evidence="1 2">
    <name type="scientific">Sclerotinia nivalis</name>
    <dbReference type="NCBI Taxonomy" id="352851"/>
    <lineage>
        <taxon>Eukaryota</taxon>
        <taxon>Fungi</taxon>
        <taxon>Dikarya</taxon>
        <taxon>Ascomycota</taxon>
        <taxon>Pezizomycotina</taxon>
        <taxon>Leotiomycetes</taxon>
        <taxon>Helotiales</taxon>
        <taxon>Sclerotiniaceae</taxon>
        <taxon>Sclerotinia</taxon>
    </lineage>
</organism>
<proteinExistence type="predicted"/>